<feature type="chain" id="PRO_5007391486" evidence="1">
    <location>
        <begin position="24"/>
        <end position="217"/>
    </location>
</feature>
<protein>
    <submittedName>
        <fullName evidence="2">Uncharacterized protein</fullName>
    </submittedName>
</protein>
<organism evidence="2">
    <name type="scientific">Arion vulgaris</name>
    <dbReference type="NCBI Taxonomy" id="1028688"/>
    <lineage>
        <taxon>Eukaryota</taxon>
        <taxon>Metazoa</taxon>
        <taxon>Spiralia</taxon>
        <taxon>Lophotrochozoa</taxon>
        <taxon>Mollusca</taxon>
        <taxon>Gastropoda</taxon>
        <taxon>Heterobranchia</taxon>
        <taxon>Euthyneura</taxon>
        <taxon>Panpulmonata</taxon>
        <taxon>Eupulmonata</taxon>
        <taxon>Stylommatophora</taxon>
        <taxon>Helicina</taxon>
        <taxon>Arionoidea</taxon>
        <taxon>Arionidae</taxon>
        <taxon>Arion</taxon>
    </lineage>
</organism>
<reference evidence="2" key="1">
    <citation type="submission" date="2014-12" db="EMBL/GenBank/DDBJ databases">
        <title>Insight into the proteome of Arion vulgaris.</title>
        <authorList>
            <person name="Aradska J."/>
            <person name="Bulat T."/>
            <person name="Smidak R."/>
            <person name="Sarate P."/>
            <person name="Gangsoo J."/>
            <person name="Sialana F."/>
            <person name="Bilban M."/>
            <person name="Lubec G."/>
        </authorList>
    </citation>
    <scope>NUCLEOTIDE SEQUENCE</scope>
    <source>
        <tissue evidence="2">Skin</tissue>
    </source>
</reference>
<evidence type="ECO:0000313" key="2">
    <source>
        <dbReference type="EMBL" id="CEK89176.1"/>
    </source>
</evidence>
<proteinExistence type="predicted"/>
<dbReference type="InterPro" id="IPR010404">
    <property type="entry name" value="CpcT/CpeT"/>
</dbReference>
<dbReference type="EMBL" id="HACG01042311">
    <property type="protein sequence ID" value="CEK89176.1"/>
    <property type="molecule type" value="Transcribed_RNA"/>
</dbReference>
<accession>A0A0B7BA45</accession>
<dbReference type="Pfam" id="PF06206">
    <property type="entry name" value="CpeT"/>
    <property type="match status" value="1"/>
</dbReference>
<evidence type="ECO:0000256" key="1">
    <source>
        <dbReference type="SAM" id="SignalP"/>
    </source>
</evidence>
<dbReference type="AlphaFoldDB" id="A0A0B7BA45"/>
<name>A0A0B7BA45_9EUPU</name>
<feature type="signal peptide" evidence="1">
    <location>
        <begin position="1"/>
        <end position="23"/>
    </location>
</feature>
<sequence length="217" mass="24435">MKSMTTYFAFLLIFCTQFYQVKSDDVPKIVADFACAYNGYYDDGTQISEGDKDRDYIQSIATPVTVPAFGGSVALLDQALENGKHRLLEVHILKATGENTLSVTPYNFTAPPKDKSTTAIVKHLLTLKREDFSTYPDCQLQLTQTAQYVFSGIWPACTVTKNKQHPTYKVTFNCTDIIFTATPEGPEKLTLVDYDVHRRGLKFPLKNIPDNYVCECE</sequence>
<keyword evidence="1" id="KW-0732">Signal</keyword>
<dbReference type="InterPro" id="IPR038672">
    <property type="entry name" value="CpcT/CpeT_sf"/>
</dbReference>
<gene>
    <name evidence="2" type="primary">ORF169367</name>
    <name evidence="3" type="synonym">ORF169393</name>
</gene>
<evidence type="ECO:0000313" key="3">
    <source>
        <dbReference type="EMBL" id="CEK89185.1"/>
    </source>
</evidence>
<dbReference type="GO" id="GO:0016829">
    <property type="term" value="F:lyase activity"/>
    <property type="evidence" value="ECO:0007669"/>
    <property type="project" value="InterPro"/>
</dbReference>
<dbReference type="EMBL" id="HACG01042320">
    <property type="protein sequence ID" value="CEK89185.1"/>
    <property type="molecule type" value="Transcribed_RNA"/>
</dbReference>
<dbReference type="Gene3D" id="2.40.128.590">
    <property type="entry name" value="CpcT/CpeT domain"/>
    <property type="match status" value="1"/>
</dbReference>